<keyword evidence="3" id="KW-1185">Reference proteome</keyword>
<dbReference type="Gene3D" id="3.40.50.720">
    <property type="entry name" value="NAD(P)-binding Rossmann-like Domain"/>
    <property type="match status" value="1"/>
</dbReference>
<dbReference type="InterPro" id="IPR050259">
    <property type="entry name" value="SDR"/>
</dbReference>
<evidence type="ECO:0000256" key="1">
    <source>
        <dbReference type="ARBA" id="ARBA00006484"/>
    </source>
</evidence>
<organism evidence="2 3">
    <name type="scientific">Phreatobacter cathodiphilus</name>
    <dbReference type="NCBI Taxonomy" id="1868589"/>
    <lineage>
        <taxon>Bacteria</taxon>
        <taxon>Pseudomonadati</taxon>
        <taxon>Pseudomonadota</taxon>
        <taxon>Alphaproteobacteria</taxon>
        <taxon>Hyphomicrobiales</taxon>
        <taxon>Phreatobacteraceae</taxon>
        <taxon>Phreatobacter</taxon>
    </lineage>
</organism>
<dbReference type="RefSeq" id="WP_106750148.1">
    <property type="nucleotide sequence ID" value="NZ_CP027668.1"/>
</dbReference>
<name>A0A2S0NF59_9HYPH</name>
<dbReference type="PANTHER" id="PTHR42879:SF6">
    <property type="entry name" value="NADPH-DEPENDENT REDUCTASE BACG"/>
    <property type="match status" value="1"/>
</dbReference>
<comment type="similarity">
    <text evidence="1">Belongs to the short-chain dehydrogenases/reductases (SDR) family.</text>
</comment>
<gene>
    <name evidence="2" type="ORF">C6569_17850</name>
</gene>
<protein>
    <submittedName>
        <fullName evidence="2">Oxidoreductase</fullName>
    </submittedName>
</protein>
<dbReference type="SUPFAM" id="SSF51735">
    <property type="entry name" value="NAD(P)-binding Rossmann-fold domains"/>
    <property type="match status" value="1"/>
</dbReference>
<dbReference type="OrthoDB" id="9793325at2"/>
<accession>A0A2S0NF59</accession>
<dbReference type="EMBL" id="CP027668">
    <property type="protein sequence ID" value="AVO46778.1"/>
    <property type="molecule type" value="Genomic_DNA"/>
</dbReference>
<dbReference type="PRINTS" id="PR00081">
    <property type="entry name" value="GDHRDH"/>
</dbReference>
<dbReference type="PANTHER" id="PTHR42879">
    <property type="entry name" value="3-OXOACYL-(ACYL-CARRIER-PROTEIN) REDUCTASE"/>
    <property type="match status" value="1"/>
</dbReference>
<evidence type="ECO:0000313" key="3">
    <source>
        <dbReference type="Proteomes" id="UP000237889"/>
    </source>
</evidence>
<dbReference type="Pfam" id="PF13561">
    <property type="entry name" value="adh_short_C2"/>
    <property type="match status" value="1"/>
</dbReference>
<dbReference type="InterPro" id="IPR002347">
    <property type="entry name" value="SDR_fam"/>
</dbReference>
<sequence>MDLGLKGRSAIVCGGSRGMGRAAAEMLAAEGVALILFARNPERLDAAAAEIRARFGVPVATVAGDVTLPADRARLVSACPAPDILVTNADGMPPGDFRAWSREDWIAALDAMMLAPIDLMKATVDGMMARGFGRIVNIVSRSVKSPQAEMGLSNGARSGLVGFVAGLSRQTVGRGVTINNVLPGIVATDAQKHHVEKLSAMTGRPYAEIWAERAAQNPAGRYGEAAEIGATIAFLCSAHAGFITGQSLLVDGGQYPGTY</sequence>
<proteinExistence type="inferred from homology"/>
<evidence type="ECO:0000313" key="2">
    <source>
        <dbReference type="EMBL" id="AVO46778.1"/>
    </source>
</evidence>
<dbReference type="KEGG" id="phr:C6569_17850"/>
<dbReference type="InterPro" id="IPR036291">
    <property type="entry name" value="NAD(P)-bd_dom_sf"/>
</dbReference>
<dbReference type="AlphaFoldDB" id="A0A2S0NF59"/>
<reference evidence="2 3" key="1">
    <citation type="submission" date="2018-03" db="EMBL/GenBank/DDBJ databases">
        <title>Genome sequencing of Phreatobacter sp.</title>
        <authorList>
            <person name="Kim S.-J."/>
            <person name="Heo J."/>
            <person name="Kwon S.-W."/>
        </authorList>
    </citation>
    <scope>NUCLEOTIDE SEQUENCE [LARGE SCALE GENOMIC DNA]</scope>
    <source>
        <strain evidence="2 3">S-12</strain>
    </source>
</reference>
<dbReference type="Proteomes" id="UP000237889">
    <property type="component" value="Chromosome"/>
</dbReference>